<feature type="compositionally biased region" description="Basic and acidic residues" evidence="6">
    <location>
        <begin position="1030"/>
        <end position="1040"/>
    </location>
</feature>
<comment type="caution">
    <text evidence="7">The sequence shown here is derived from an EMBL/GenBank/DDBJ whole genome shotgun (WGS) entry which is preliminary data.</text>
</comment>
<dbReference type="RefSeq" id="XP_067922291.1">
    <property type="nucleotide sequence ID" value="XM_068065730.1"/>
</dbReference>
<dbReference type="EMBL" id="MIGC01002674">
    <property type="protein sequence ID" value="PHJ20604.1"/>
    <property type="molecule type" value="Genomic_DNA"/>
</dbReference>
<feature type="compositionally biased region" description="Polar residues" evidence="6">
    <location>
        <begin position="1639"/>
        <end position="1652"/>
    </location>
</feature>
<feature type="compositionally biased region" description="Polar residues" evidence="6">
    <location>
        <begin position="1443"/>
        <end position="1464"/>
    </location>
</feature>
<feature type="region of interest" description="Disordered" evidence="6">
    <location>
        <begin position="2015"/>
        <end position="2048"/>
    </location>
</feature>
<feature type="region of interest" description="Disordered" evidence="6">
    <location>
        <begin position="206"/>
        <end position="314"/>
    </location>
</feature>
<dbReference type="PANTHER" id="PTHR45870">
    <property type="entry name" value="TUBULIN MONOGLYCYLASE TTLL3"/>
    <property type="match status" value="1"/>
</dbReference>
<evidence type="ECO:0000256" key="5">
    <source>
        <dbReference type="ARBA" id="ARBA00022840"/>
    </source>
</evidence>
<keyword evidence="5" id="KW-0067">ATP-binding</keyword>
<dbReference type="Pfam" id="PF03133">
    <property type="entry name" value="TTL"/>
    <property type="match status" value="1"/>
</dbReference>
<keyword evidence="4" id="KW-0547">Nucleotide-binding</keyword>
<feature type="region of interest" description="Disordered" evidence="6">
    <location>
        <begin position="1289"/>
        <end position="1308"/>
    </location>
</feature>
<feature type="compositionally biased region" description="Polar residues" evidence="6">
    <location>
        <begin position="944"/>
        <end position="966"/>
    </location>
</feature>
<feature type="compositionally biased region" description="Polar residues" evidence="6">
    <location>
        <begin position="1664"/>
        <end position="1678"/>
    </location>
</feature>
<feature type="region of interest" description="Disordered" evidence="6">
    <location>
        <begin position="1"/>
        <end position="29"/>
    </location>
</feature>
<feature type="compositionally biased region" description="Low complexity" evidence="6">
    <location>
        <begin position="2031"/>
        <end position="2043"/>
    </location>
</feature>
<dbReference type="VEuPathDB" id="ToxoDB:CSUI_005558"/>
<feature type="compositionally biased region" description="Polar residues" evidence="6">
    <location>
        <begin position="291"/>
        <end position="305"/>
    </location>
</feature>
<keyword evidence="3 7" id="KW-0436">Ligase</keyword>
<reference evidence="7 8" key="1">
    <citation type="journal article" date="2017" name="Int. J. Parasitol.">
        <title>The genome of the protozoan parasite Cystoisospora suis and a reverse vaccinology approach to identify vaccine candidates.</title>
        <authorList>
            <person name="Palmieri N."/>
            <person name="Shrestha A."/>
            <person name="Ruttkowski B."/>
            <person name="Beck T."/>
            <person name="Vogl C."/>
            <person name="Tomley F."/>
            <person name="Blake D.P."/>
            <person name="Joachim A."/>
        </authorList>
    </citation>
    <scope>NUCLEOTIDE SEQUENCE [LARGE SCALE GENOMIC DNA]</scope>
    <source>
        <strain evidence="7 8">Wien I</strain>
    </source>
</reference>
<dbReference type="GO" id="GO:0015630">
    <property type="term" value="C:microtubule cytoskeleton"/>
    <property type="evidence" value="ECO:0007669"/>
    <property type="project" value="TreeGrafter"/>
</dbReference>
<keyword evidence="8" id="KW-1185">Reference proteome</keyword>
<feature type="compositionally biased region" description="Basic and acidic residues" evidence="6">
    <location>
        <begin position="250"/>
        <end position="261"/>
    </location>
</feature>
<protein>
    <submittedName>
        <fullName evidence="7">Tubulin-tyrosine ligase family protein</fullName>
    </submittedName>
</protein>
<feature type="compositionally biased region" description="Low complexity" evidence="6">
    <location>
        <begin position="2205"/>
        <end position="2228"/>
    </location>
</feature>
<dbReference type="Gene3D" id="3.30.470.20">
    <property type="entry name" value="ATP-grasp fold, B domain"/>
    <property type="match status" value="1"/>
</dbReference>
<dbReference type="PROSITE" id="PS50007">
    <property type="entry name" value="PIPLC_X_DOMAIN"/>
    <property type="match status" value="1"/>
</dbReference>
<dbReference type="GeneID" id="94428941"/>
<feature type="region of interest" description="Disordered" evidence="6">
    <location>
        <begin position="825"/>
        <end position="854"/>
    </location>
</feature>
<proteinExistence type="predicted"/>
<name>A0A2C6KX66_9APIC</name>
<feature type="compositionally biased region" description="Basic and acidic residues" evidence="6">
    <location>
        <begin position="903"/>
        <end position="917"/>
    </location>
</feature>
<feature type="region of interest" description="Disordered" evidence="6">
    <location>
        <begin position="868"/>
        <end position="998"/>
    </location>
</feature>
<dbReference type="Proteomes" id="UP000221165">
    <property type="component" value="Unassembled WGS sequence"/>
</dbReference>
<evidence type="ECO:0000313" key="8">
    <source>
        <dbReference type="Proteomes" id="UP000221165"/>
    </source>
</evidence>
<feature type="region of interest" description="Disordered" evidence="6">
    <location>
        <begin position="1016"/>
        <end position="1040"/>
    </location>
</feature>
<feature type="compositionally biased region" description="Polar residues" evidence="6">
    <location>
        <begin position="841"/>
        <end position="854"/>
    </location>
</feature>
<dbReference type="GO" id="GO:0005737">
    <property type="term" value="C:cytoplasm"/>
    <property type="evidence" value="ECO:0007669"/>
    <property type="project" value="UniProtKB-SubCell"/>
</dbReference>
<feature type="region of interest" description="Disordered" evidence="6">
    <location>
        <begin position="504"/>
        <end position="540"/>
    </location>
</feature>
<sequence length="2228" mass="237150">MSRSAPTAGAGLCMSREPMRSGLVNQKPGKCESLRRLHDPVSHASLENHLAAPLPSSSEAATGTRKRSGSASGCWLESTGAEILSAENFNVPYLPSLSQTSEQSPSSQQRQGLSSLGLTGFFRELEGSLSATAWRNQPLHVEELREQQPDSCHGTTFMSSGMPEVINGADFRAAVQTHSRGPGVPGTENAGTRLVQNAVSKREAAVATNDVAVGDGKMPPSLNRPRSRLQARASETRQSPKPVRRLRSGKAIENKGVKRSELGSQAGVLKSSESVISATLAGSEDMKAPGQENSSGASGRLSNPPAQIGSRLRGCNAPVDSASVLDISYSELTAIAGQKKGQETSGTGASETSLSASVRGDDTGEDLGGCPGQFRSSVHPPDVATDCQLHGEKDSQITFDSRLQDGLNSSSTHGRTTTPLYFGNLLDAAHPLTGGAAGTRPCHSLSTMALHVALMDPNQASPQPSSITQPESRDRSPSDLDANCSGVHGRAAVTSVVRFKITSPRVSKPQRPTSVSGVVGVRGARPFSSGGPSLSTSGRPLAARASTGVRHPSDLPRSRIPAPEAVRSVSVCHRSSAPGRREERHAGHIRPAKVPPRDSARWSCLENGTGVETKLAGCSNALPGRPVSCPPRQARNRPVEQPRQVGHPLLPLPGGSVAGAARTPLSIEDITRPRDQGSVYSIVLSREPFVTRPGLSPPPERCRSVETRRHDQRLHSSLIDHLTDSPAASSGCGSGQVRSRSLLDTCRTPRRHLESALASTVGNVKPAGGTGWKLPPRTVSWTDLREASGKTPGDSTVRTDEGIWGGCSGIEADCLLGSASGVDGDSSLSSHKEISPASGAPTATGNSSEATYSESCVDDNEALLSVCSELSRSQSPRPKSATGFRRQNIPPSRKGSASSSLPLEERGTRHLSKEKEPVPGSRTGSRACRGPVILQGRANKTDKMTSASELYSSSERPNRKTTGSDTGSDEAPRRRSSTVSTSSIYNHKGSRRGSFVKSSGRVNVGDLKKIGSFEVSGSGATSAMASSSKSWHEEKRRQTDIREVPRLASTPGSHTASQKRLLVSSLRASVDPLAMAIHAKLVESGIMSGPLLPSTQGIIPSAKRGTTGGNGGLCLSSLAEFDPWQSIAAALAQVSGGCDRCIGSPPSGPPWRVHTRNSGMSVLKSHHGGTRGSGFGFRYGHARGDDDSLFMLWADTPDTASRKYYIETTHFKTHNGIEGTGCTKPTDGYLERKQSFQLSFFADYSSVVSTDRRIDRSGGPAMRRENCQARSRDYVCSSSSTSVKRYSLRPKATVDETPGIQGSSVKAKETKSSLCKSASSAQEPKSTRKAKAVVPAASRVAADKSTASGLKTSTSKKVSAALPRTEVVPETLEEWQELNNATGKMVFSASCPPVIKTELLRRGWAENPDPRSNFFHFRWVPSLHSAIQSTDSRRGEQRELALSTFQSTTSSGDGTANKGGSSTVPEGFPGERLLPYQLTNRFLDTSPLTTKIGLLKSLRANMPFLLDSTYKAIMPRCYSLNLEDHVSSFKEDYVFTQTEAVLKLALLAWALTSPASVKIAAATAQRTPLVSNGPTCETVLGSLSSPASSSTVSNSLGALDSCLSPSRFQGGAAEKSGIEKCGHRHFETDTSDSGKDPHTSGNKGSRTVSLCSGESLGDDPRHMTGSTSDEIASANESGTEAVATPRQLKNHLTLKENIKLKPKPVVPRLKLVLPALADPPGGKQAALISAAGDALKSLSPYAVKAAIYVVKRARAHLSRTTCCMESPVNSSAELKLLEHVQLPRFTATQSMLANGIVESAMEHFFQTRAACSKKTASVVEVDRPTSVVGCPDTGPEKGGKPGIDEDHEHEISDCIPQLIKEACDALHWLRDRGCKQWNVNGRHSGQRSGNETGLHCLVAPPSDVGLLASPLSLRCRGPLSPIVGWGNLWILKPADNGRGARAEAVFHRLSEVDRVMHTKFGPQMLVQKFVECPLTICGFRAEVRQWVLVTSWNPLTVWLYKKAFVRLLDENKRQGGEKNGGVTRDASGQHSARSTARGTASSAPKEGDIRSSDFLQTHLQGELGEDVWSQTLYPRLKKSVIDACRCVQIEMDNRPNSYELFGFDFAVDAFFEPWLLEVSRCSELSSFSPSSPIHHLAEQCLTDSLKVVLDWSPGNGADTGLFELIYRGASIHSAVAIWARQNLHIEGHCFSTPAATAKGSPHPVLSSAGTSSSLGSRSRAGAPARTAK</sequence>
<feature type="region of interest" description="Disordered" evidence="6">
    <location>
        <begin position="337"/>
        <end position="387"/>
    </location>
</feature>
<feature type="region of interest" description="Disordered" evidence="6">
    <location>
        <begin position="457"/>
        <end position="483"/>
    </location>
</feature>
<organism evidence="7 8">
    <name type="scientific">Cystoisospora suis</name>
    <dbReference type="NCBI Taxonomy" id="483139"/>
    <lineage>
        <taxon>Eukaryota</taxon>
        <taxon>Sar</taxon>
        <taxon>Alveolata</taxon>
        <taxon>Apicomplexa</taxon>
        <taxon>Conoidasida</taxon>
        <taxon>Coccidia</taxon>
        <taxon>Eucoccidiorida</taxon>
        <taxon>Eimeriorina</taxon>
        <taxon>Sarcocystidae</taxon>
        <taxon>Cystoisospora</taxon>
    </lineage>
</organism>
<accession>A0A2C6KX66</accession>
<feature type="compositionally biased region" description="Basic and acidic residues" evidence="6">
    <location>
        <begin position="1616"/>
        <end position="1638"/>
    </location>
</feature>
<evidence type="ECO:0000256" key="6">
    <source>
        <dbReference type="SAM" id="MobiDB-lite"/>
    </source>
</evidence>
<feature type="compositionally biased region" description="Polar residues" evidence="6">
    <location>
        <begin position="868"/>
        <end position="877"/>
    </location>
</feature>
<evidence type="ECO:0000256" key="3">
    <source>
        <dbReference type="ARBA" id="ARBA00022598"/>
    </source>
</evidence>
<feature type="compositionally biased region" description="Low complexity" evidence="6">
    <location>
        <begin position="1016"/>
        <end position="1029"/>
    </location>
</feature>
<feature type="region of interest" description="Disordered" evidence="6">
    <location>
        <begin position="1614"/>
        <end position="1683"/>
    </location>
</feature>
<feature type="compositionally biased region" description="Polar residues" evidence="6">
    <location>
        <begin position="343"/>
        <end position="356"/>
    </location>
</feature>
<dbReference type="InterPro" id="IPR004344">
    <property type="entry name" value="TTL/TTLL_fam"/>
</dbReference>
<feature type="region of interest" description="Disordered" evidence="6">
    <location>
        <begin position="2200"/>
        <end position="2228"/>
    </location>
</feature>
<gene>
    <name evidence="7" type="ORF">CSUI_005558</name>
</gene>
<feature type="region of interest" description="Disordered" evidence="6">
    <location>
        <begin position="1428"/>
        <end position="1466"/>
    </location>
</feature>
<dbReference type="PROSITE" id="PS51221">
    <property type="entry name" value="TTL"/>
    <property type="match status" value="1"/>
</dbReference>
<evidence type="ECO:0000256" key="4">
    <source>
        <dbReference type="ARBA" id="ARBA00022741"/>
    </source>
</evidence>
<evidence type="ECO:0000256" key="2">
    <source>
        <dbReference type="ARBA" id="ARBA00022490"/>
    </source>
</evidence>
<feature type="compositionally biased region" description="Polar residues" evidence="6">
    <location>
        <begin position="458"/>
        <end position="470"/>
    </location>
</feature>
<evidence type="ECO:0000313" key="7">
    <source>
        <dbReference type="EMBL" id="PHJ20604.1"/>
    </source>
</evidence>
<feature type="region of interest" description="Disordered" evidence="6">
    <location>
        <begin position="49"/>
        <end position="72"/>
    </location>
</feature>
<dbReference type="GO" id="GO:0070736">
    <property type="term" value="F:protein-glycine ligase activity, initiating"/>
    <property type="evidence" value="ECO:0007669"/>
    <property type="project" value="TreeGrafter"/>
</dbReference>
<comment type="subcellular location">
    <subcellularLocation>
        <location evidence="1">Cytoplasm</location>
    </subcellularLocation>
</comment>
<feature type="compositionally biased region" description="Low complexity" evidence="6">
    <location>
        <begin position="50"/>
        <end position="61"/>
    </location>
</feature>
<dbReference type="OrthoDB" id="202825at2759"/>
<dbReference type="GO" id="GO:0005524">
    <property type="term" value="F:ATP binding"/>
    <property type="evidence" value="ECO:0007669"/>
    <property type="project" value="UniProtKB-KW"/>
</dbReference>
<dbReference type="InterPro" id="IPR051437">
    <property type="entry name" value="TTLL_monoglycylase"/>
</dbReference>
<dbReference type="SUPFAM" id="SSF56059">
    <property type="entry name" value="Glutathione synthetase ATP-binding domain-like"/>
    <property type="match status" value="1"/>
</dbReference>
<dbReference type="PANTHER" id="PTHR45870:SF2">
    <property type="entry name" value="TUBULIN MONOGLYCYLASE TTLL3"/>
    <property type="match status" value="1"/>
</dbReference>
<evidence type="ECO:0000256" key="1">
    <source>
        <dbReference type="ARBA" id="ARBA00004496"/>
    </source>
</evidence>
<feature type="region of interest" description="Disordered" evidence="6">
    <location>
        <begin position="565"/>
        <end position="601"/>
    </location>
</feature>
<keyword evidence="2" id="KW-0963">Cytoplasm</keyword>